<dbReference type="EMBL" id="MVBN01000003">
    <property type="protein sequence ID" value="OOK77739.1"/>
    <property type="molecule type" value="Genomic_DNA"/>
</dbReference>
<gene>
    <name evidence="1" type="ORF">BZL29_3152</name>
</gene>
<reference evidence="1 2" key="1">
    <citation type="submission" date="2017-02" db="EMBL/GenBank/DDBJ databases">
        <title>Complete genome sequences of Mycobacterium kansasii strains isolated from rhesus macaques.</title>
        <authorList>
            <person name="Panda A."/>
            <person name="Nagaraj S."/>
            <person name="Zhao X."/>
            <person name="Tettelin H."/>
            <person name="Detolla L.J."/>
        </authorList>
    </citation>
    <scope>NUCLEOTIDE SEQUENCE [LARGE SCALE GENOMIC DNA]</scope>
    <source>
        <strain evidence="1 2">11-3469</strain>
    </source>
</reference>
<dbReference type="AlphaFoldDB" id="A0A1V3XEV4"/>
<evidence type="ECO:0000313" key="2">
    <source>
        <dbReference type="Proteomes" id="UP000188532"/>
    </source>
</evidence>
<protein>
    <submittedName>
        <fullName evidence="1">Uncharacterized protein</fullName>
    </submittedName>
</protein>
<comment type="caution">
    <text evidence="1">The sequence shown here is derived from an EMBL/GenBank/DDBJ whole genome shotgun (WGS) entry which is preliminary data.</text>
</comment>
<evidence type="ECO:0000313" key="1">
    <source>
        <dbReference type="EMBL" id="OOK77739.1"/>
    </source>
</evidence>
<accession>A0A1V3XEV4</accession>
<dbReference type="Proteomes" id="UP000188532">
    <property type="component" value="Unassembled WGS sequence"/>
</dbReference>
<sequence length="127" mass="13294">MICLTVRGKHRCDGRRHLIGARGQHPVIGAAAAALASLMADPIPASCALAVASISGDVITNDIRSYLSADTVEDLACRRSRAWSTTPTVALRPCDSCFAEHAATISATVLLTSPTLTCGYSENVIQV</sequence>
<organism evidence="1 2">
    <name type="scientific">Mycobacterium kansasii</name>
    <dbReference type="NCBI Taxonomy" id="1768"/>
    <lineage>
        <taxon>Bacteria</taxon>
        <taxon>Bacillati</taxon>
        <taxon>Actinomycetota</taxon>
        <taxon>Actinomycetes</taxon>
        <taxon>Mycobacteriales</taxon>
        <taxon>Mycobacteriaceae</taxon>
        <taxon>Mycobacterium</taxon>
    </lineage>
</organism>
<name>A0A1V3XEV4_MYCKA</name>
<proteinExistence type="predicted"/>